<feature type="domain" description="SAC9 C-terminal" evidence="2">
    <location>
        <begin position="746"/>
        <end position="920"/>
    </location>
</feature>
<dbReference type="Pfam" id="PF24765">
    <property type="entry name" value="SAC9_C"/>
    <property type="match status" value="1"/>
</dbReference>
<evidence type="ECO:0000259" key="4">
    <source>
        <dbReference type="Pfam" id="PF24790"/>
    </source>
</evidence>
<dbReference type="Proteomes" id="UP000594263">
    <property type="component" value="Unplaced"/>
</dbReference>
<accession>A0A7N1A990</accession>
<dbReference type="InterPro" id="IPR057553">
    <property type="entry name" value="SAC9_GBDL_2nd"/>
</dbReference>
<dbReference type="AlphaFoldDB" id="A0A7N1A990"/>
<proteinExistence type="predicted"/>
<keyword evidence="7" id="KW-1185">Reference proteome</keyword>
<dbReference type="Pfam" id="PF24789">
    <property type="entry name" value="SAC9_GBDL_2nd"/>
    <property type="match status" value="1"/>
</dbReference>
<name>A0A7N1A990_KALFE</name>
<dbReference type="InterPro" id="IPR057555">
    <property type="entry name" value="SAC9_GBDL_1st"/>
</dbReference>
<evidence type="ECO:0000256" key="1">
    <source>
        <dbReference type="SAM" id="MobiDB-lite"/>
    </source>
</evidence>
<feature type="domain" description="SAC9 first GBDL" evidence="4">
    <location>
        <begin position="6"/>
        <end position="153"/>
    </location>
</feature>
<dbReference type="InterPro" id="IPR057557">
    <property type="entry name" value="SAC9_C8D"/>
</dbReference>
<evidence type="ECO:0008006" key="8">
    <source>
        <dbReference type="Google" id="ProtNLM"/>
    </source>
</evidence>
<evidence type="ECO:0000313" key="7">
    <source>
        <dbReference type="Proteomes" id="UP000594263"/>
    </source>
</evidence>
<dbReference type="PANTHER" id="PTHR46817">
    <property type="entry name" value="PHOSPHOINOSITIDE PHOSPHATASE SAC9-RELATED"/>
    <property type="match status" value="1"/>
</dbReference>
<feature type="domain" description="SAC9 second GBDL" evidence="3">
    <location>
        <begin position="521"/>
        <end position="718"/>
    </location>
</feature>
<evidence type="ECO:0000259" key="3">
    <source>
        <dbReference type="Pfam" id="PF24789"/>
    </source>
</evidence>
<dbReference type="PANTHER" id="PTHR46817:SF1">
    <property type="entry name" value="SAC DOMAIN-CONTAINING PROTEIN"/>
    <property type="match status" value="1"/>
</dbReference>
<evidence type="ECO:0000259" key="2">
    <source>
        <dbReference type="Pfam" id="PF24765"/>
    </source>
</evidence>
<sequence>MINLQVCRQAVDVAELIIYLAEPCHVCQILLTISHGADDSTVPSSIDIRTGKNLDGLKLVVEGASVPKCANGTSISIPILGPIDPEDMAITGAGARLHGQDKSNVSSLYNFEELEGELDFLTRVIAVTFYPGGYGNLPMTLGEIEVLGVPLSWRSIFDGEGHVEKLLLPDRKCMIQSNPLLSLRDTNPYKGSSTASAKDVSTATPISNNWMDLLTGEVTPLNPKPVPDSTPSEAISERGEQLQAQASSVQGGTEVSNGPQEYLHCLNLLGGPNMVQELQFEEAMKLEIERFLLNLSAAGRDRALLSVGVDPASIDPNLLLEESYMVQLCKIASSLALLGQAAIEDKIRGSISIDSVEDSSIGFWNINRIGDSCLGGMCEVQCVISATSSVASSPKAPPPILSCSRCERKVCKICCAGRGALLLSGYSFASGQNGSSHGMQIDVSTNRPLILDNIICRECCNDVVLDALMVDYIRALVSLRRSARVDAASLEAIKEVGFTEKVESDSRQKAGKALRQLLKAEHSLAEFPFSSFLHPVETEIGAAPSLSLLCPYEFDPQQSYWRAPPNNTCVELVIVLGSLADVSGVVLLISQCGYSSNDAPSVQIWASNNIHKEERSYMGKWDVESLLTSDCYGPEKLSREEKFPRHVKFSFKNLVRCRIIWITMSLQRPASRSVNFEDLNLLSLDENPFSQLEPHSSSRGSLESEPCIHAKRILVLGTPVGQEAGPGSTQTPEQLNLKNWLDRPPQLNRFKVPVEAERLTCNDLVLEQYLPPASPLLSGFRLDAFSAIRPRVTHSPSMDTECQHTSVTSMDDRHISPAILYIQVLTLQEPNKMVTVAEYRLPEVKAGTPMYFDFPRRLQSQRITFQLIGDVAAFVDDQSEQEAESRALPVAAGLSLSNRIKLYYYADPYELGKWASLSTI</sequence>
<dbReference type="Pfam" id="PF24791">
    <property type="entry name" value="SAC9_C8D"/>
    <property type="match status" value="1"/>
</dbReference>
<evidence type="ECO:0000259" key="5">
    <source>
        <dbReference type="Pfam" id="PF24791"/>
    </source>
</evidence>
<dbReference type="Pfam" id="PF24790">
    <property type="entry name" value="SAC9_GBDL_1st"/>
    <property type="match status" value="1"/>
</dbReference>
<protein>
    <recommendedName>
        <fullName evidence="8">Phosphoinositide phosphatase SAC9</fullName>
    </recommendedName>
</protein>
<reference evidence="6" key="1">
    <citation type="submission" date="2021-01" db="UniProtKB">
        <authorList>
            <consortium name="EnsemblPlants"/>
        </authorList>
    </citation>
    <scope>IDENTIFICATION</scope>
</reference>
<feature type="domain" description="SAC9 C8D" evidence="5">
    <location>
        <begin position="368"/>
        <end position="467"/>
    </location>
</feature>
<feature type="region of interest" description="Disordered" evidence="1">
    <location>
        <begin position="220"/>
        <end position="246"/>
    </location>
</feature>
<evidence type="ECO:0000313" key="6">
    <source>
        <dbReference type="EnsemblPlants" id="Kaladp0809s0118.1.v1.1"/>
    </source>
</evidence>
<dbReference type="InterPro" id="IPR057554">
    <property type="entry name" value="SAC9_C"/>
</dbReference>
<dbReference type="Gramene" id="Kaladp0809s0118.1.v1.1">
    <property type="protein sequence ID" value="Kaladp0809s0118.1.v1.1"/>
    <property type="gene ID" value="Kaladp0809s0118.v1.1"/>
</dbReference>
<organism evidence="6 7">
    <name type="scientific">Kalanchoe fedtschenkoi</name>
    <name type="common">Lavender scallops</name>
    <name type="synonym">South American air plant</name>
    <dbReference type="NCBI Taxonomy" id="63787"/>
    <lineage>
        <taxon>Eukaryota</taxon>
        <taxon>Viridiplantae</taxon>
        <taxon>Streptophyta</taxon>
        <taxon>Embryophyta</taxon>
        <taxon>Tracheophyta</taxon>
        <taxon>Spermatophyta</taxon>
        <taxon>Magnoliopsida</taxon>
        <taxon>eudicotyledons</taxon>
        <taxon>Gunneridae</taxon>
        <taxon>Pentapetalae</taxon>
        <taxon>Saxifragales</taxon>
        <taxon>Crassulaceae</taxon>
        <taxon>Kalanchoe</taxon>
    </lineage>
</organism>
<dbReference type="EnsemblPlants" id="Kaladp0809s0118.1.v1.1">
    <property type="protein sequence ID" value="Kaladp0809s0118.1.v1.1"/>
    <property type="gene ID" value="Kaladp0809s0118.v1.1"/>
</dbReference>
<dbReference type="OMA" id="WASNNIH"/>